<dbReference type="FunFam" id="2.60.120.330:FF:000039">
    <property type="entry name" value="Unplaced genomic scaffold supercont1.13, whole genome shotgun sequence"/>
    <property type="match status" value="1"/>
</dbReference>
<evidence type="ECO:0000313" key="3">
    <source>
        <dbReference type="Proteomes" id="UP000076738"/>
    </source>
</evidence>
<sequence>MSLPVVNLDVFLHDADSQQAREECKRASDALVEYGALVVRDSRVTESENSTFLDLLEEYFSQPAQLLKADERPEVGYQVGVTLENTEKPKCASSAPCLAVIAQLAPEERPLDVSGHAADPKCRFFWKMQTPPPYATAYPSLNMPNVVPKEFACEWPETLNRWGERMRDAVEGVAEMAAVGFGLDRSVFKEAGAYGPHLLAPTASDLQKYGKKDTILAGFHTDLNFLTIHGRSRYPGLHIWARNTGKRIAVKIPEGCLLVQAGRQLEHLSGGLVKAGYHEVVVNDATLQAMERIRPTGRPLIRISSTFFYHLSSDFTLRPIDALERDAETRCETEGELGGKEHYEVMKVGQQVENELRQIALMT</sequence>
<keyword evidence="3" id="KW-1185">Reference proteome</keyword>
<evidence type="ECO:0000259" key="1">
    <source>
        <dbReference type="Pfam" id="PF03171"/>
    </source>
</evidence>
<gene>
    <name evidence="2" type="ORF">CALVIDRAFT_514769</name>
</gene>
<reference evidence="2 3" key="1">
    <citation type="journal article" date="2016" name="Mol. Biol. Evol.">
        <title>Comparative Genomics of Early-Diverging Mushroom-Forming Fungi Provides Insights into the Origins of Lignocellulose Decay Capabilities.</title>
        <authorList>
            <person name="Nagy L.G."/>
            <person name="Riley R."/>
            <person name="Tritt A."/>
            <person name="Adam C."/>
            <person name="Daum C."/>
            <person name="Floudas D."/>
            <person name="Sun H."/>
            <person name="Yadav J.S."/>
            <person name="Pangilinan J."/>
            <person name="Larsson K.H."/>
            <person name="Matsuura K."/>
            <person name="Barry K."/>
            <person name="Labutti K."/>
            <person name="Kuo R."/>
            <person name="Ohm R.A."/>
            <person name="Bhattacharya S.S."/>
            <person name="Shirouzu T."/>
            <person name="Yoshinaga Y."/>
            <person name="Martin F.M."/>
            <person name="Grigoriev I.V."/>
            <person name="Hibbett D.S."/>
        </authorList>
    </citation>
    <scope>NUCLEOTIDE SEQUENCE [LARGE SCALE GENOMIC DNA]</scope>
    <source>
        <strain evidence="2 3">TUFC12733</strain>
    </source>
</reference>
<dbReference type="AlphaFoldDB" id="A0A167M821"/>
<dbReference type="Pfam" id="PF03171">
    <property type="entry name" value="2OG-FeII_Oxy"/>
    <property type="match status" value="1"/>
</dbReference>
<dbReference type="Proteomes" id="UP000076738">
    <property type="component" value="Unassembled WGS sequence"/>
</dbReference>
<accession>A0A167M821</accession>
<organism evidence="2 3">
    <name type="scientific">Calocera viscosa (strain TUFC12733)</name>
    <dbReference type="NCBI Taxonomy" id="1330018"/>
    <lineage>
        <taxon>Eukaryota</taxon>
        <taxon>Fungi</taxon>
        <taxon>Dikarya</taxon>
        <taxon>Basidiomycota</taxon>
        <taxon>Agaricomycotina</taxon>
        <taxon>Dacrymycetes</taxon>
        <taxon>Dacrymycetales</taxon>
        <taxon>Dacrymycetaceae</taxon>
        <taxon>Calocera</taxon>
    </lineage>
</organism>
<dbReference type="Gene3D" id="2.60.120.330">
    <property type="entry name" value="B-lactam Antibiotic, Isopenicillin N Synthase, Chain"/>
    <property type="match status" value="1"/>
</dbReference>
<evidence type="ECO:0000313" key="2">
    <source>
        <dbReference type="EMBL" id="KZO96431.1"/>
    </source>
</evidence>
<dbReference type="InterPro" id="IPR027443">
    <property type="entry name" value="IPNS-like_sf"/>
</dbReference>
<proteinExistence type="predicted"/>
<dbReference type="SUPFAM" id="SSF51197">
    <property type="entry name" value="Clavaminate synthase-like"/>
    <property type="match status" value="1"/>
</dbReference>
<protein>
    <submittedName>
        <fullName evidence="2">Clavaminate synthase-like protein</fullName>
    </submittedName>
</protein>
<dbReference type="InterPro" id="IPR050231">
    <property type="entry name" value="Iron_ascorbate_oxido_reductase"/>
</dbReference>
<name>A0A167M821_CALVF</name>
<dbReference type="STRING" id="1330018.A0A167M821"/>
<dbReference type="InterPro" id="IPR044861">
    <property type="entry name" value="IPNS-like_FE2OG_OXY"/>
</dbReference>
<dbReference type="OrthoDB" id="10248513at2759"/>
<dbReference type="PANTHER" id="PTHR47990">
    <property type="entry name" value="2-OXOGLUTARATE (2OG) AND FE(II)-DEPENDENT OXYGENASE SUPERFAMILY PROTEIN-RELATED"/>
    <property type="match status" value="1"/>
</dbReference>
<dbReference type="EMBL" id="KV417284">
    <property type="protein sequence ID" value="KZO96431.1"/>
    <property type="molecule type" value="Genomic_DNA"/>
</dbReference>
<feature type="domain" description="Isopenicillin N synthase-like Fe(2+) 2OG dioxygenase" evidence="1">
    <location>
        <begin position="215"/>
        <end position="310"/>
    </location>
</feature>